<dbReference type="InterPro" id="IPR032466">
    <property type="entry name" value="Metal_Hydrolase"/>
</dbReference>
<keyword evidence="2" id="KW-1185">Reference proteome</keyword>
<reference evidence="1 2" key="1">
    <citation type="submission" date="2017-11" db="EMBL/GenBank/DDBJ databases">
        <title>Revised Sequence and Annotation of the Rhodobaca barguzinensis strain alga05 Genome.</title>
        <authorList>
            <person name="Kopejtka K."/>
            <person name="Tomasch J.M."/>
            <person name="Bunk B."/>
            <person name="Koblizek M."/>
        </authorList>
    </citation>
    <scope>NUCLEOTIDE SEQUENCE [LARGE SCALE GENOMIC DNA]</scope>
    <source>
        <strain evidence="2">alga05</strain>
    </source>
</reference>
<dbReference type="RefSeq" id="WP_100319042.1">
    <property type="nucleotide sequence ID" value="NZ_CP024899.1"/>
</dbReference>
<protein>
    <recommendedName>
        <fullName evidence="3">Amidohydrolase-related domain-containing protein</fullName>
    </recommendedName>
</protein>
<gene>
    <name evidence="1" type="ORF">BG454_00625</name>
</gene>
<dbReference type="Proteomes" id="UP000228948">
    <property type="component" value="Chromosome"/>
</dbReference>
<dbReference type="EMBL" id="CP024899">
    <property type="protein sequence ID" value="ATX64521.1"/>
    <property type="molecule type" value="Genomic_DNA"/>
</dbReference>
<evidence type="ECO:0000313" key="2">
    <source>
        <dbReference type="Proteomes" id="UP000228948"/>
    </source>
</evidence>
<evidence type="ECO:0000313" key="1">
    <source>
        <dbReference type="EMBL" id="ATX64521.1"/>
    </source>
</evidence>
<dbReference type="OrthoDB" id="9789440at2"/>
<dbReference type="KEGG" id="rbg:BG454_00625"/>
<dbReference type="STRING" id="441209.GCA_001870665_00217"/>
<dbReference type="Pfam" id="PF19799">
    <property type="entry name" value="DUF6282"/>
    <property type="match status" value="1"/>
</dbReference>
<name>A0A2K8K4Y8_9RHOB</name>
<organism evidence="1 2">
    <name type="scientific">Roseinatronobacter bogoriensis subsp. barguzinensis</name>
    <dbReference type="NCBI Taxonomy" id="441209"/>
    <lineage>
        <taxon>Bacteria</taxon>
        <taxon>Pseudomonadati</taxon>
        <taxon>Pseudomonadota</taxon>
        <taxon>Alphaproteobacteria</taxon>
        <taxon>Rhodobacterales</taxon>
        <taxon>Paracoccaceae</taxon>
        <taxon>Roseinatronobacter</taxon>
    </lineage>
</organism>
<dbReference type="InterPro" id="IPR046249">
    <property type="entry name" value="DUF6282"/>
</dbReference>
<sequence length="309" mass="32964">MRPEGTELLTGSIDCHIHACPHMNGRSVTVFDAVRQAAEVGQRAIVLMDNFQNSSGYAALAMQELQGQGVDVLGGIILQPTAGGICPETVRIALNYGYGSGTGARFVSLPTHHTRHVALQEGRTALQAESAFHIPSNGLVPDKVLEILDICAAQDVVFDCGHVSGPEAIRLSEVASERGVAHVRAHCSDYARDIVASIAQLGAYCEFSFFVLSHATQVGLTHADSEKHRISAVTLAQQVERIRAAGSQAIVSSDAGISLLAPPAETFRQYLVLLRAAGFEYSELRNMSRHAPAALFGIDLASSSHSRLE</sequence>
<accession>A0A2K8K4Y8</accession>
<dbReference type="SUPFAM" id="SSF51556">
    <property type="entry name" value="Metallo-dependent hydrolases"/>
    <property type="match status" value="1"/>
</dbReference>
<evidence type="ECO:0008006" key="3">
    <source>
        <dbReference type="Google" id="ProtNLM"/>
    </source>
</evidence>
<proteinExistence type="predicted"/>
<dbReference type="AlphaFoldDB" id="A0A2K8K4Y8"/>